<feature type="transmembrane region" description="Helical" evidence="2">
    <location>
        <begin position="46"/>
        <end position="65"/>
    </location>
</feature>
<evidence type="ECO:0000313" key="3">
    <source>
        <dbReference type="EMBL" id="MCG0063837.1"/>
    </source>
</evidence>
<keyword evidence="4" id="KW-1185">Reference proteome</keyword>
<name>A0ABS9JE80_9ACTN</name>
<organism evidence="3 4">
    <name type="scientific">Streptomyces tricolor</name>
    <dbReference type="NCBI Taxonomy" id="68277"/>
    <lineage>
        <taxon>Bacteria</taxon>
        <taxon>Bacillati</taxon>
        <taxon>Actinomycetota</taxon>
        <taxon>Actinomycetes</taxon>
        <taxon>Kitasatosporales</taxon>
        <taxon>Streptomycetaceae</taxon>
        <taxon>Streptomyces</taxon>
        <taxon>Streptomyces violaceoruber group</taxon>
    </lineage>
</organism>
<gene>
    <name evidence="3" type="ORF">L0F81_11185</name>
</gene>
<evidence type="ECO:0000256" key="2">
    <source>
        <dbReference type="SAM" id="Phobius"/>
    </source>
</evidence>
<keyword evidence="2" id="KW-0472">Membrane</keyword>
<keyword evidence="2" id="KW-1133">Transmembrane helix</keyword>
<evidence type="ECO:0000256" key="1">
    <source>
        <dbReference type="SAM" id="MobiDB-lite"/>
    </source>
</evidence>
<accession>A0ABS9JE80</accession>
<sequence length="96" mass="9846">MDGSGGEARSPGRTRTPGVSDADGRAHAGGCRVGWPRSRSAVSAPLYMGAGLALVSVAVMVVAAHHAGSRTRPERAGARRTGQPSTRGARRRDRAA</sequence>
<dbReference type="RefSeq" id="WP_143667004.1">
    <property type="nucleotide sequence ID" value="NZ_JAKKZF010000031.1"/>
</dbReference>
<dbReference type="Proteomes" id="UP001299012">
    <property type="component" value="Unassembled WGS sequence"/>
</dbReference>
<reference evidence="3 4" key="1">
    <citation type="submission" date="2022-01" db="EMBL/GenBank/DDBJ databases">
        <title>Draft Genome Sequences of Seven Type Strains of the Genus Streptomyces.</title>
        <authorList>
            <person name="Aziz S."/>
            <person name="Coretto E."/>
            <person name="Chronakova A."/>
            <person name="Sproer C."/>
            <person name="Huber K."/>
            <person name="Nouioui I."/>
            <person name="Gross H."/>
        </authorList>
    </citation>
    <scope>NUCLEOTIDE SEQUENCE [LARGE SCALE GENOMIC DNA]</scope>
    <source>
        <strain evidence="3 4">DSM 41685</strain>
    </source>
</reference>
<dbReference type="EMBL" id="JAKKZF010000031">
    <property type="protein sequence ID" value="MCG0063837.1"/>
    <property type="molecule type" value="Genomic_DNA"/>
</dbReference>
<proteinExistence type="predicted"/>
<keyword evidence="2" id="KW-0812">Transmembrane</keyword>
<evidence type="ECO:0000313" key="4">
    <source>
        <dbReference type="Proteomes" id="UP001299012"/>
    </source>
</evidence>
<feature type="region of interest" description="Disordered" evidence="1">
    <location>
        <begin position="66"/>
        <end position="96"/>
    </location>
</feature>
<feature type="region of interest" description="Disordered" evidence="1">
    <location>
        <begin position="1"/>
        <end position="37"/>
    </location>
</feature>
<comment type="caution">
    <text evidence="3">The sequence shown here is derived from an EMBL/GenBank/DDBJ whole genome shotgun (WGS) entry which is preliminary data.</text>
</comment>
<protein>
    <submittedName>
        <fullName evidence="3">Uncharacterized protein</fullName>
    </submittedName>
</protein>